<evidence type="ECO:0000256" key="1">
    <source>
        <dbReference type="ARBA" id="ARBA00022723"/>
    </source>
</evidence>
<dbReference type="Pfam" id="PF01753">
    <property type="entry name" value="zf-MYND"/>
    <property type="match status" value="1"/>
</dbReference>
<evidence type="ECO:0000256" key="2">
    <source>
        <dbReference type="ARBA" id="ARBA00022771"/>
    </source>
</evidence>
<dbReference type="InterPro" id="IPR007052">
    <property type="entry name" value="CS_dom"/>
</dbReference>
<dbReference type="GO" id="GO:0008270">
    <property type="term" value="F:zinc ion binding"/>
    <property type="evidence" value="ECO:0007669"/>
    <property type="project" value="UniProtKB-KW"/>
</dbReference>
<dbReference type="Gene3D" id="2.60.40.790">
    <property type="match status" value="1"/>
</dbReference>
<dbReference type="GO" id="GO:0006457">
    <property type="term" value="P:protein folding"/>
    <property type="evidence" value="ECO:0007669"/>
    <property type="project" value="TreeGrafter"/>
</dbReference>
<sequence length="296" mass="34266">MASHFEDEDPNIKECANCGSTENLGRCSRCHSAWFCSVKCQKAYWPFHKEWCKKNDFADMIEKSEPKFANWMRKHGKVAVLKDDEVDRIERKVATMDDMYGKANPNPLPPSYSPEDLKKMNEAEEKSLLEQRSTSQKEQLWLGLHVPTNLGMECERYKWRQNQSYVEMFVRLPEGATGKHVSVELQSTHLRINLSGDDYVKGDLFLPIKQDESTWLIQDGILEITMLKRYRKGSYADGKTNADTFWYSVFQKAPEDAVLALDCPPTTYYSTPYDQEDRAPHRRRGRSSKVPMIGSK</sequence>
<keyword evidence="1" id="KW-0479">Metal-binding</keyword>
<dbReference type="PROSITE" id="PS50865">
    <property type="entry name" value="ZF_MYND_2"/>
    <property type="match status" value="1"/>
</dbReference>
<evidence type="ECO:0000256" key="5">
    <source>
        <dbReference type="SAM" id="MobiDB-lite"/>
    </source>
</evidence>
<dbReference type="GO" id="GO:0005737">
    <property type="term" value="C:cytoplasm"/>
    <property type="evidence" value="ECO:0007669"/>
    <property type="project" value="TreeGrafter"/>
</dbReference>
<evidence type="ECO:0000256" key="3">
    <source>
        <dbReference type="ARBA" id="ARBA00022833"/>
    </source>
</evidence>
<protein>
    <recommendedName>
        <fullName evidence="10">MYND-type domain-containing protein</fullName>
    </recommendedName>
</protein>
<keyword evidence="9" id="KW-1185">Reference proteome</keyword>
<name>A0AAE0FSL6_9CHLO</name>
<organism evidence="8 9">
    <name type="scientific">Cymbomonas tetramitiformis</name>
    <dbReference type="NCBI Taxonomy" id="36881"/>
    <lineage>
        <taxon>Eukaryota</taxon>
        <taxon>Viridiplantae</taxon>
        <taxon>Chlorophyta</taxon>
        <taxon>Pyramimonadophyceae</taxon>
        <taxon>Pyramimonadales</taxon>
        <taxon>Pyramimonadaceae</taxon>
        <taxon>Cymbomonas</taxon>
    </lineage>
</organism>
<accession>A0AAE0FSL6</accession>
<dbReference type="AlphaFoldDB" id="A0AAE0FSL6"/>
<keyword evidence="3" id="KW-0862">Zinc</keyword>
<evidence type="ECO:0008006" key="10">
    <source>
        <dbReference type="Google" id="ProtNLM"/>
    </source>
</evidence>
<evidence type="ECO:0000256" key="4">
    <source>
        <dbReference type="PROSITE-ProRule" id="PRU00134"/>
    </source>
</evidence>
<dbReference type="GO" id="GO:0051082">
    <property type="term" value="F:unfolded protein binding"/>
    <property type="evidence" value="ECO:0007669"/>
    <property type="project" value="TreeGrafter"/>
</dbReference>
<dbReference type="Proteomes" id="UP001190700">
    <property type="component" value="Unassembled WGS sequence"/>
</dbReference>
<dbReference type="SUPFAM" id="SSF144232">
    <property type="entry name" value="HIT/MYND zinc finger-like"/>
    <property type="match status" value="1"/>
</dbReference>
<dbReference type="InterPro" id="IPR002893">
    <property type="entry name" value="Znf_MYND"/>
</dbReference>
<evidence type="ECO:0000259" key="6">
    <source>
        <dbReference type="PROSITE" id="PS50865"/>
    </source>
</evidence>
<gene>
    <name evidence="8" type="ORF">CYMTET_26177</name>
</gene>
<dbReference type="InterPro" id="IPR008978">
    <property type="entry name" value="HSP20-like_chaperone"/>
</dbReference>
<dbReference type="Gene3D" id="6.10.140.2220">
    <property type="match status" value="1"/>
</dbReference>
<proteinExistence type="predicted"/>
<dbReference type="InterPro" id="IPR037898">
    <property type="entry name" value="NudC_fam"/>
</dbReference>
<dbReference type="PANTHER" id="PTHR12356">
    <property type="entry name" value="NUCLEAR MOVEMENT PROTEIN NUDC"/>
    <property type="match status" value="1"/>
</dbReference>
<dbReference type="PROSITE" id="PS51203">
    <property type="entry name" value="CS"/>
    <property type="match status" value="1"/>
</dbReference>
<dbReference type="Pfam" id="PF04969">
    <property type="entry name" value="CS"/>
    <property type="match status" value="1"/>
</dbReference>
<keyword evidence="2 4" id="KW-0863">Zinc-finger</keyword>
<dbReference type="PROSITE" id="PS01360">
    <property type="entry name" value="ZF_MYND_1"/>
    <property type="match status" value="1"/>
</dbReference>
<dbReference type="SUPFAM" id="SSF49764">
    <property type="entry name" value="HSP20-like chaperones"/>
    <property type="match status" value="1"/>
</dbReference>
<feature type="domain" description="MYND-type" evidence="6">
    <location>
        <begin position="15"/>
        <end position="52"/>
    </location>
</feature>
<feature type="region of interest" description="Disordered" evidence="5">
    <location>
        <begin position="270"/>
        <end position="296"/>
    </location>
</feature>
<feature type="domain" description="CS" evidence="7">
    <location>
        <begin position="152"/>
        <end position="250"/>
    </location>
</feature>
<dbReference type="EMBL" id="LGRX02014120">
    <property type="protein sequence ID" value="KAK3265120.1"/>
    <property type="molecule type" value="Genomic_DNA"/>
</dbReference>
<comment type="caution">
    <text evidence="8">The sequence shown here is derived from an EMBL/GenBank/DDBJ whole genome shotgun (WGS) entry which is preliminary data.</text>
</comment>
<reference evidence="8 9" key="1">
    <citation type="journal article" date="2015" name="Genome Biol. Evol.">
        <title>Comparative Genomics of a Bacterivorous Green Alga Reveals Evolutionary Causalities and Consequences of Phago-Mixotrophic Mode of Nutrition.</title>
        <authorList>
            <person name="Burns J.A."/>
            <person name="Paasch A."/>
            <person name="Narechania A."/>
            <person name="Kim E."/>
        </authorList>
    </citation>
    <scope>NUCLEOTIDE SEQUENCE [LARGE SCALE GENOMIC DNA]</scope>
    <source>
        <strain evidence="8 9">PLY_AMNH</strain>
    </source>
</reference>
<evidence type="ECO:0000313" key="8">
    <source>
        <dbReference type="EMBL" id="KAK3265120.1"/>
    </source>
</evidence>
<evidence type="ECO:0000259" key="7">
    <source>
        <dbReference type="PROSITE" id="PS51203"/>
    </source>
</evidence>
<dbReference type="CDD" id="cd06467">
    <property type="entry name" value="p23_NUDC_like"/>
    <property type="match status" value="1"/>
</dbReference>
<evidence type="ECO:0000313" key="9">
    <source>
        <dbReference type="Proteomes" id="UP001190700"/>
    </source>
</evidence>